<dbReference type="AlphaFoldDB" id="A0A1G6QPD6"/>
<dbReference type="Proteomes" id="UP000199416">
    <property type="component" value="Unassembled WGS sequence"/>
</dbReference>
<organism evidence="3 4">
    <name type="scientific">Geodermatophilus telluris</name>
    <dbReference type="NCBI Taxonomy" id="1190417"/>
    <lineage>
        <taxon>Bacteria</taxon>
        <taxon>Bacillati</taxon>
        <taxon>Actinomycetota</taxon>
        <taxon>Actinomycetes</taxon>
        <taxon>Geodermatophilales</taxon>
        <taxon>Geodermatophilaceae</taxon>
        <taxon>Geodermatophilus</taxon>
    </lineage>
</organism>
<evidence type="ECO:0000313" key="3">
    <source>
        <dbReference type="EMBL" id="SDC93616.1"/>
    </source>
</evidence>
<dbReference type="EMBL" id="FMZF01000004">
    <property type="protein sequence ID" value="SDC93616.1"/>
    <property type="molecule type" value="Genomic_DNA"/>
</dbReference>
<dbReference type="Pfam" id="PF18739">
    <property type="entry name" value="HEPN_Apea"/>
    <property type="match status" value="1"/>
</dbReference>
<gene>
    <name evidence="3" type="ORF">SAMN05660690_3012</name>
</gene>
<keyword evidence="4" id="KW-1185">Reference proteome</keyword>
<reference evidence="4" key="1">
    <citation type="submission" date="2016-10" db="EMBL/GenBank/DDBJ databases">
        <authorList>
            <person name="Varghese N."/>
            <person name="Submissions S."/>
        </authorList>
    </citation>
    <scope>NUCLEOTIDE SEQUENCE [LARGE SCALE GENOMIC DNA]</scope>
    <source>
        <strain evidence="4">DSM 45421</strain>
    </source>
</reference>
<feature type="domain" description="Apea-like HEPN" evidence="1">
    <location>
        <begin position="314"/>
        <end position="412"/>
    </location>
</feature>
<sequence>MTTFPKLDVETGSYPCTVIYPNGDRQAGQLELEPSKSPHGEVFGTPPGLEKATSFPQPPQHFSVLACDLRVGYQPLLLNASVEMWFPGRSLVRAEAAVVGHGLEQDPESTFPEVSLQITGGHRIFGATPVKETSGPRSLPPQGTVEYKATIDVDANRSYQRDDVELRCRYWLSAHNLDYYRFGVRTAPVFEIRDASRPTALGWIADHVLPLRELVTLGTLEQQTVSWLELDHEDDGTKFGSVQVFSREIAQSPYAPTIDRDKDGRSLFVFSALPYSPLELVERWEKLRAAHPNFIEPLIRGVTEPTDSRSGFLLTVQALEGLHTETYGEGSQYSAKHKEERDSILKDVKQLGLSKKRRAFLHRWLDMNGRYSLRDRLKELRDDVADDVLSIVNLDLIPGDVPLYRNQISHGAGNVPATTLRPVGRALAALGVAHVLRLLDLPRDRMSHLFTR</sequence>
<evidence type="ECO:0000259" key="2">
    <source>
        <dbReference type="Pfam" id="PF18862"/>
    </source>
</evidence>
<name>A0A1G6QPD6_9ACTN</name>
<accession>A0A1G6QPD6</accession>
<dbReference type="Pfam" id="PF18862">
    <property type="entry name" value="ApeA_NTD1"/>
    <property type="match status" value="1"/>
</dbReference>
<proteinExistence type="predicted"/>
<dbReference type="InterPro" id="IPR041223">
    <property type="entry name" value="ApeA_NTD"/>
</dbReference>
<protein>
    <submittedName>
        <fullName evidence="3">Uncharacterized protein</fullName>
    </submittedName>
</protein>
<feature type="domain" description="ApeA N-terminal" evidence="2">
    <location>
        <begin position="25"/>
        <end position="273"/>
    </location>
</feature>
<evidence type="ECO:0000313" key="4">
    <source>
        <dbReference type="Proteomes" id="UP000199416"/>
    </source>
</evidence>
<evidence type="ECO:0000259" key="1">
    <source>
        <dbReference type="Pfam" id="PF18739"/>
    </source>
</evidence>
<dbReference type="InterPro" id="IPR041229">
    <property type="entry name" value="HEPN_Apea"/>
</dbReference>